<organism evidence="1 2">
    <name type="scientific">Serratia marcescens</name>
    <dbReference type="NCBI Taxonomy" id="615"/>
    <lineage>
        <taxon>Bacteria</taxon>
        <taxon>Pseudomonadati</taxon>
        <taxon>Pseudomonadota</taxon>
        <taxon>Gammaproteobacteria</taxon>
        <taxon>Enterobacterales</taxon>
        <taxon>Yersiniaceae</taxon>
        <taxon>Serratia</taxon>
    </lineage>
</organism>
<dbReference type="AlphaFoldDB" id="A0ABD5BI32"/>
<evidence type="ECO:0000313" key="2">
    <source>
        <dbReference type="Proteomes" id="UP001234811"/>
    </source>
</evidence>
<gene>
    <name evidence="1" type="ORF">RF091_11845</name>
</gene>
<name>A0ABD5BI32_SERMA</name>
<accession>A0ABD5BI32</accession>
<sequence>MTLDEEIRNKIGEKSIFFNIVDDWEAIADELSDSFEWTGSKISWSKTKEHKFIKLHGDYQSWLSQVSSFLEDNAVNREIAMSDEIYYINDSSLDFSVKMDFDKLHEFLDFALKNIPQHHYFFERNKKWCLVISSEGYADFGISGR</sequence>
<proteinExistence type="predicted"/>
<evidence type="ECO:0000313" key="1">
    <source>
        <dbReference type="EMBL" id="MDQ9556208.1"/>
    </source>
</evidence>
<protein>
    <submittedName>
        <fullName evidence="1">Type IV secretion protein Rhs</fullName>
    </submittedName>
</protein>
<comment type="caution">
    <text evidence="1">The sequence shown here is derived from an EMBL/GenBank/DDBJ whole genome shotgun (WGS) entry which is preliminary data.</text>
</comment>
<reference evidence="1 2" key="1">
    <citation type="submission" date="2023-07" db="EMBL/GenBank/DDBJ databases">
        <title>Pathogens genome sequencing project 196.</title>
        <authorList>
            <person name="Cao X."/>
        </authorList>
    </citation>
    <scope>NUCLEOTIDE SEQUENCE [LARGE SCALE GENOMIC DNA]</scope>
    <source>
        <strain evidence="1 2">SM41</strain>
    </source>
</reference>
<dbReference type="EMBL" id="JAVIPQ010000176">
    <property type="protein sequence ID" value="MDQ9556208.1"/>
    <property type="molecule type" value="Genomic_DNA"/>
</dbReference>
<dbReference type="Proteomes" id="UP001234811">
    <property type="component" value="Unassembled WGS sequence"/>
</dbReference>
<dbReference type="RefSeq" id="WP_047567577.1">
    <property type="nucleotide sequence ID" value="NZ_CP026050.1"/>
</dbReference>